<evidence type="ECO:0000256" key="1">
    <source>
        <dbReference type="SAM" id="Coils"/>
    </source>
</evidence>
<reference evidence="2 3" key="1">
    <citation type="submission" date="2022-06" db="EMBL/GenBank/DDBJ databases">
        <title>Halomicroarcula sp. a new haloarchaeum isolate from saline soil.</title>
        <authorList>
            <person name="Strakova D."/>
            <person name="Galisteo C."/>
            <person name="Sanchez-Porro C."/>
            <person name="Ventosa A."/>
        </authorList>
    </citation>
    <scope>NUCLEOTIDE SEQUENCE [LARGE SCALE GENOMIC DNA]</scope>
    <source>
        <strain evidence="2 3">S3CR25-11</strain>
    </source>
</reference>
<accession>A0ABU2FUF1</accession>
<evidence type="ECO:0000313" key="3">
    <source>
        <dbReference type="Proteomes" id="UP001268864"/>
    </source>
</evidence>
<keyword evidence="2" id="KW-0378">Hydrolase</keyword>
<keyword evidence="2" id="KW-0540">Nuclease</keyword>
<dbReference type="RefSeq" id="WP_310901806.1">
    <property type="nucleotide sequence ID" value="NZ_JAMQOS010000007.1"/>
</dbReference>
<sequence length="408" mass="46255">MSIEMSSQKESAVTVHDDKVVIERAEVTDSEVQAYFSELDKQEYEDALNKALRVGVVTLGLAQTSEQEEYVERRFEEMRHNFEAEIERIEDHVEEKFGDDGDVPQTLNEHLGDDGTLRSHIEDAFGEDGVFAERLDEELGEDGDRIQQALDPDTEGTPTYRLKSSIQEQIDRLRDKIEEQATEEETEERMKRRSTLKGEDFEDTVGNLLSDLVYGTSHEVEATGEKIGELTDRKVGDFVLTLADTNQRIVVEAKSDQSYTQPKIKDELEAAIDNRDADYGIIVFEAESQVPDKVGYFHEFDTDRLSVALSGDEEEDPEPGYLRIAFNWARTRAVQAHVDTGSDLDPEAIQTEVSEVEAEIDRFSTIRKKTTSIKNTANEIDEQLDEIEGEVKTRLTDIRTELRSGSNT</sequence>
<evidence type="ECO:0000313" key="2">
    <source>
        <dbReference type="EMBL" id="MDS0284059.1"/>
    </source>
</evidence>
<feature type="coiled-coil region" evidence="1">
    <location>
        <begin position="163"/>
        <end position="190"/>
    </location>
</feature>
<organism evidence="2 3">
    <name type="scientific">Haloarcula onubensis</name>
    <dbReference type="NCBI Taxonomy" id="2950539"/>
    <lineage>
        <taxon>Archaea</taxon>
        <taxon>Methanobacteriati</taxon>
        <taxon>Methanobacteriota</taxon>
        <taxon>Stenosarchaea group</taxon>
        <taxon>Halobacteria</taxon>
        <taxon>Halobacteriales</taxon>
        <taxon>Haloarculaceae</taxon>
        <taxon>Haloarcula</taxon>
    </lineage>
</organism>
<protein>
    <submittedName>
        <fullName evidence="2">Restriction endonuclease</fullName>
        <ecNumber evidence="2">3.1.21.-</ecNumber>
    </submittedName>
</protein>
<comment type="caution">
    <text evidence="2">The sequence shown here is derived from an EMBL/GenBank/DDBJ whole genome shotgun (WGS) entry which is preliminary data.</text>
</comment>
<dbReference type="EC" id="3.1.21.-" evidence="2"/>
<keyword evidence="2" id="KW-0255">Endonuclease</keyword>
<dbReference type="Proteomes" id="UP001268864">
    <property type="component" value="Unassembled WGS sequence"/>
</dbReference>
<gene>
    <name evidence="2" type="ORF">NDI86_18240</name>
</gene>
<dbReference type="GO" id="GO:0004519">
    <property type="term" value="F:endonuclease activity"/>
    <property type="evidence" value="ECO:0007669"/>
    <property type="project" value="UniProtKB-KW"/>
</dbReference>
<keyword evidence="1" id="KW-0175">Coiled coil</keyword>
<keyword evidence="3" id="KW-1185">Reference proteome</keyword>
<dbReference type="GO" id="GO:0016787">
    <property type="term" value="F:hydrolase activity"/>
    <property type="evidence" value="ECO:0007669"/>
    <property type="project" value="UniProtKB-KW"/>
</dbReference>
<dbReference type="EMBL" id="JAMQOS010000007">
    <property type="protein sequence ID" value="MDS0284059.1"/>
    <property type="molecule type" value="Genomic_DNA"/>
</dbReference>
<name>A0ABU2FUF1_9EURY</name>
<proteinExistence type="predicted"/>